<dbReference type="Proteomes" id="UP000188342">
    <property type="component" value="Unassembled WGS sequence"/>
</dbReference>
<accession>A0A1R4J0E2</accession>
<name>A0A1R4J0E2_9ACTN</name>
<keyword evidence="2" id="KW-1185">Reference proteome</keyword>
<evidence type="ECO:0000313" key="2">
    <source>
        <dbReference type="Proteomes" id="UP000188342"/>
    </source>
</evidence>
<sequence>MGEKIVVDVAMEQLKLAIEVQLVAHHTDPVSFCADQLRIARLVGNGWTYFPVTVPMMEDEATLMALLQATFVRCQLEQGLVPDAER</sequence>
<reference evidence="1 2" key="1">
    <citation type="submission" date="2017-02" db="EMBL/GenBank/DDBJ databases">
        <authorList>
            <person name="Peterson S.W."/>
        </authorList>
    </citation>
    <scope>NUCLEOTIDE SEQUENCE [LARGE SCALE GENOMIC DNA]</scope>
    <source>
        <strain evidence="1 2">LSP_Lj1</strain>
    </source>
</reference>
<proteinExistence type="predicted"/>
<dbReference type="RefSeq" id="WP_094764010.1">
    <property type="nucleotide sequence ID" value="NZ_FUKQ01000017.1"/>
</dbReference>
<protein>
    <submittedName>
        <fullName evidence="1">Uncharacterized protein</fullName>
    </submittedName>
</protein>
<evidence type="ECO:0000313" key="1">
    <source>
        <dbReference type="EMBL" id="SJN25123.1"/>
    </source>
</evidence>
<organism evidence="1 2">
    <name type="scientific">Luteococcus japonicus LSP_Lj1</name>
    <dbReference type="NCBI Taxonomy" id="1255658"/>
    <lineage>
        <taxon>Bacteria</taxon>
        <taxon>Bacillati</taxon>
        <taxon>Actinomycetota</taxon>
        <taxon>Actinomycetes</taxon>
        <taxon>Propionibacteriales</taxon>
        <taxon>Propionibacteriaceae</taxon>
        <taxon>Luteococcus</taxon>
    </lineage>
</organism>
<dbReference type="AlphaFoldDB" id="A0A1R4J0E2"/>
<dbReference type="EMBL" id="FUKQ01000017">
    <property type="protein sequence ID" value="SJN25123.1"/>
    <property type="molecule type" value="Genomic_DNA"/>
</dbReference>
<gene>
    <name evidence="1" type="ORF">FM114_04605</name>
</gene>